<evidence type="ECO:0000256" key="5">
    <source>
        <dbReference type="ARBA" id="ARBA00023163"/>
    </source>
</evidence>
<organism evidence="11">
    <name type="scientific">Oppiella nova</name>
    <dbReference type="NCBI Taxonomy" id="334625"/>
    <lineage>
        <taxon>Eukaryota</taxon>
        <taxon>Metazoa</taxon>
        <taxon>Ecdysozoa</taxon>
        <taxon>Arthropoda</taxon>
        <taxon>Chelicerata</taxon>
        <taxon>Arachnida</taxon>
        <taxon>Acari</taxon>
        <taxon>Acariformes</taxon>
        <taxon>Sarcoptiformes</taxon>
        <taxon>Oribatida</taxon>
        <taxon>Brachypylina</taxon>
        <taxon>Oppioidea</taxon>
        <taxon>Oppiidae</taxon>
        <taxon>Oppiella</taxon>
    </lineage>
</organism>
<evidence type="ECO:0000256" key="6">
    <source>
        <dbReference type="ARBA" id="ARBA00023242"/>
    </source>
</evidence>
<evidence type="ECO:0000256" key="3">
    <source>
        <dbReference type="ARBA" id="ARBA00020629"/>
    </source>
</evidence>
<keyword evidence="8" id="KW-0010">Activator</keyword>
<protein>
    <recommendedName>
        <fullName evidence="3 8">Mediator of RNA polymerase II transcription subunit 4</fullName>
    </recommendedName>
    <alternativeName>
        <fullName evidence="7 8">Mediator complex subunit 4</fullName>
    </alternativeName>
</protein>
<dbReference type="GO" id="GO:0006357">
    <property type="term" value="P:regulation of transcription by RNA polymerase II"/>
    <property type="evidence" value="ECO:0007669"/>
    <property type="project" value="InterPro"/>
</dbReference>
<keyword evidence="5 8" id="KW-0804">Transcription</keyword>
<dbReference type="GO" id="GO:0016592">
    <property type="term" value="C:mediator complex"/>
    <property type="evidence" value="ECO:0007669"/>
    <property type="project" value="InterPro"/>
</dbReference>
<keyword evidence="6 8" id="KW-0539">Nucleus</keyword>
<dbReference type="PANTHER" id="PTHR13208:SF2">
    <property type="entry name" value="MEDIATOR OF RNA POLYMERASE II TRANSCRIPTION SUBUNIT 4"/>
    <property type="match status" value="1"/>
</dbReference>
<evidence type="ECO:0000256" key="8">
    <source>
        <dbReference type="RuleBase" id="RU364141"/>
    </source>
</evidence>
<dbReference type="PANTHER" id="PTHR13208">
    <property type="entry name" value="MEDIATOR OF RNA POLYMERASE II TRANSCRIPTION SUBUNIT 4"/>
    <property type="match status" value="1"/>
</dbReference>
<dbReference type="GO" id="GO:0003712">
    <property type="term" value="F:transcription coregulator activity"/>
    <property type="evidence" value="ECO:0007669"/>
    <property type="project" value="InterPro"/>
</dbReference>
<feature type="compositionally biased region" description="Low complexity" evidence="10">
    <location>
        <begin position="258"/>
        <end position="270"/>
    </location>
</feature>
<evidence type="ECO:0000256" key="4">
    <source>
        <dbReference type="ARBA" id="ARBA00023015"/>
    </source>
</evidence>
<dbReference type="InterPro" id="IPR019258">
    <property type="entry name" value="Mediator_Med4"/>
</dbReference>
<keyword evidence="12" id="KW-1185">Reference proteome</keyword>
<proteinExistence type="inferred from homology"/>
<comment type="subcellular location">
    <subcellularLocation>
        <location evidence="1 8">Nucleus</location>
    </subcellularLocation>
</comment>
<sequence length="270" mass="29773">MSEKCVRDRLIAIADDMEMIAKELLEIVLTPKPLRANPTLDSNQLADLLVAKDKELKAELLMAKEQEVVHKNMCELRDEVDKHDTQIRQLQKNLKEAEHILSTAIYQAKHKLQIISKATTHAIPSEELIRYAHKISAAHSVSAPYNWEIGDQRRPYPTDVEMRSGLLANASDPNMSSLMAQQSHQMNSYGGGAGGQTPQQQQQQEMARPSSTASTSSGSSFAWGHDIKPNVSALSYPHHPSLDAKANNKDADDVEVMSTDSSSSSSSDSQ</sequence>
<feature type="coiled-coil region" evidence="9">
    <location>
        <begin position="80"/>
        <end position="107"/>
    </location>
</feature>
<evidence type="ECO:0000256" key="7">
    <source>
        <dbReference type="ARBA" id="ARBA00031257"/>
    </source>
</evidence>
<comment type="similarity">
    <text evidence="2 8">Belongs to the Mediator complex subunit 4 family.</text>
</comment>
<dbReference type="Proteomes" id="UP000728032">
    <property type="component" value="Unassembled WGS sequence"/>
</dbReference>
<keyword evidence="9" id="KW-0175">Coiled coil</keyword>
<feature type="compositionally biased region" description="Low complexity" evidence="10">
    <location>
        <begin position="196"/>
        <end position="220"/>
    </location>
</feature>
<dbReference type="OrthoDB" id="1929813at2759"/>
<gene>
    <name evidence="8" type="primary">MED4</name>
    <name evidence="11" type="ORF">ONB1V03_LOCUS5023</name>
</gene>
<feature type="compositionally biased region" description="Basic and acidic residues" evidence="10">
    <location>
        <begin position="240"/>
        <end position="251"/>
    </location>
</feature>
<feature type="region of interest" description="Disordered" evidence="10">
    <location>
        <begin position="185"/>
        <end position="270"/>
    </location>
</feature>
<dbReference type="AlphaFoldDB" id="A0A7R9LNS7"/>
<dbReference type="EMBL" id="CAJPVJ010001904">
    <property type="protein sequence ID" value="CAG2165481.1"/>
    <property type="molecule type" value="Genomic_DNA"/>
</dbReference>
<accession>A0A7R9LNS7</accession>
<evidence type="ECO:0000313" key="11">
    <source>
        <dbReference type="EMBL" id="CAD7645083.1"/>
    </source>
</evidence>
<comment type="subunit">
    <text evidence="8">Component of the Mediator complex.</text>
</comment>
<evidence type="ECO:0000256" key="9">
    <source>
        <dbReference type="SAM" id="Coils"/>
    </source>
</evidence>
<dbReference type="EMBL" id="OC916729">
    <property type="protein sequence ID" value="CAD7645083.1"/>
    <property type="molecule type" value="Genomic_DNA"/>
</dbReference>
<evidence type="ECO:0000256" key="1">
    <source>
        <dbReference type="ARBA" id="ARBA00004123"/>
    </source>
</evidence>
<evidence type="ECO:0000256" key="10">
    <source>
        <dbReference type="SAM" id="MobiDB-lite"/>
    </source>
</evidence>
<dbReference type="GO" id="GO:0070847">
    <property type="term" value="C:core mediator complex"/>
    <property type="evidence" value="ECO:0007669"/>
    <property type="project" value="TreeGrafter"/>
</dbReference>
<name>A0A7R9LNS7_9ACAR</name>
<reference evidence="11" key="1">
    <citation type="submission" date="2020-11" db="EMBL/GenBank/DDBJ databases">
        <authorList>
            <person name="Tran Van P."/>
        </authorList>
    </citation>
    <scope>NUCLEOTIDE SEQUENCE</scope>
</reference>
<keyword evidence="4 8" id="KW-0805">Transcription regulation</keyword>
<comment type="function">
    <text evidence="8">Component of the Mediator complex, a coactivator involved in the regulated transcription of nearly all RNA polymerase II-dependent genes. Mediator functions as a bridge to convey information from gene-specific regulatory proteins to the basal RNA polymerase II transcription machinery. Mediator is recruited to promoters by direct interactions with regulatory proteins and serves as a scaffold for the assembly of a functional preinitiation complex with RNA polymerase II and the general transcription factors.</text>
</comment>
<evidence type="ECO:0000313" key="12">
    <source>
        <dbReference type="Proteomes" id="UP000728032"/>
    </source>
</evidence>
<dbReference type="Pfam" id="PF10018">
    <property type="entry name" value="Med4"/>
    <property type="match status" value="1"/>
</dbReference>
<evidence type="ECO:0000256" key="2">
    <source>
        <dbReference type="ARBA" id="ARBA00009626"/>
    </source>
</evidence>